<keyword evidence="2" id="KW-1185">Reference proteome</keyword>
<evidence type="ECO:0000313" key="1">
    <source>
        <dbReference type="EMBL" id="KAL3383304.1"/>
    </source>
</evidence>
<reference evidence="1 2" key="1">
    <citation type="journal article" date="2024" name="bioRxiv">
        <title>A reference genome for Trichogramma kaykai: A tiny desert-dwelling parasitoid wasp with competing sex-ratio distorters.</title>
        <authorList>
            <person name="Culotta J."/>
            <person name="Lindsey A.R."/>
        </authorList>
    </citation>
    <scope>NUCLEOTIDE SEQUENCE [LARGE SCALE GENOMIC DNA]</scope>
    <source>
        <strain evidence="1 2">KSX58</strain>
    </source>
</reference>
<dbReference type="EMBL" id="JBJJXI010000205">
    <property type="protein sequence ID" value="KAL3383304.1"/>
    <property type="molecule type" value="Genomic_DNA"/>
</dbReference>
<gene>
    <name evidence="1" type="ORF">TKK_020770</name>
</gene>
<accession>A0ABD2VRA0</accession>
<proteinExistence type="predicted"/>
<name>A0ABD2VRA0_9HYME</name>
<sequence length="221" mass="24357">MNGLTRFPLSLSTKAKDSVIVEVRSRADLDRLLGLQGCKESGLEVKERIASATWPRLAIFDVPNSFSEDKVLVALAGQNGDVLGNRSEAEIRALVKFKFKRGSKDTGKTSCLVLEADPEIREALIKAKRVYLGTMRCRVGSYNGVTVCYKCQGFHHTTKACRSEALCRKCGGAHDSKECTQGARKDFCARCMKRGVEHAHDPGAACPLYQAEVKKLKQRYG</sequence>
<evidence type="ECO:0000313" key="2">
    <source>
        <dbReference type="Proteomes" id="UP001627154"/>
    </source>
</evidence>
<organism evidence="1 2">
    <name type="scientific">Trichogramma kaykai</name>
    <dbReference type="NCBI Taxonomy" id="54128"/>
    <lineage>
        <taxon>Eukaryota</taxon>
        <taxon>Metazoa</taxon>
        <taxon>Ecdysozoa</taxon>
        <taxon>Arthropoda</taxon>
        <taxon>Hexapoda</taxon>
        <taxon>Insecta</taxon>
        <taxon>Pterygota</taxon>
        <taxon>Neoptera</taxon>
        <taxon>Endopterygota</taxon>
        <taxon>Hymenoptera</taxon>
        <taxon>Apocrita</taxon>
        <taxon>Proctotrupomorpha</taxon>
        <taxon>Chalcidoidea</taxon>
        <taxon>Trichogrammatidae</taxon>
        <taxon>Trichogramma</taxon>
    </lineage>
</organism>
<protein>
    <submittedName>
        <fullName evidence="1">Uncharacterized protein</fullName>
    </submittedName>
</protein>
<dbReference type="Proteomes" id="UP001627154">
    <property type="component" value="Unassembled WGS sequence"/>
</dbReference>
<comment type="caution">
    <text evidence="1">The sequence shown here is derived from an EMBL/GenBank/DDBJ whole genome shotgun (WGS) entry which is preliminary data.</text>
</comment>
<dbReference type="AlphaFoldDB" id="A0ABD2VRA0"/>